<evidence type="ECO:0000313" key="5">
    <source>
        <dbReference type="Proteomes" id="UP000286862"/>
    </source>
</evidence>
<evidence type="ECO:0000313" key="6">
    <source>
        <dbReference type="Proteomes" id="UP000287615"/>
    </source>
</evidence>
<dbReference type="PANTHER" id="PTHR22617">
    <property type="entry name" value="CHEMOTAXIS SENSOR HISTIDINE KINASE-RELATED"/>
    <property type="match status" value="1"/>
</dbReference>
<dbReference type="AlphaFoldDB" id="A0A3S3R2T6"/>
<dbReference type="GO" id="GO:0006935">
    <property type="term" value="P:chemotaxis"/>
    <property type="evidence" value="ECO:0007669"/>
    <property type="project" value="InterPro"/>
</dbReference>
<evidence type="ECO:0000259" key="1">
    <source>
        <dbReference type="PROSITE" id="PS50851"/>
    </source>
</evidence>
<dbReference type="Pfam" id="PF01584">
    <property type="entry name" value="CheW"/>
    <property type="match status" value="1"/>
</dbReference>
<organism evidence="2 6">
    <name type="scientific">Candidatus Electrothrix marina</name>
    <dbReference type="NCBI Taxonomy" id="1859130"/>
    <lineage>
        <taxon>Bacteria</taxon>
        <taxon>Pseudomonadati</taxon>
        <taxon>Thermodesulfobacteriota</taxon>
        <taxon>Desulfobulbia</taxon>
        <taxon>Desulfobulbales</taxon>
        <taxon>Desulfobulbaceae</taxon>
        <taxon>Candidatus Electrothrix</taxon>
    </lineage>
</organism>
<dbReference type="EMBL" id="MTKQ01000041">
    <property type="protein sequence ID" value="RWX48945.1"/>
    <property type="molecule type" value="Genomic_DNA"/>
</dbReference>
<dbReference type="Proteomes" id="UP000288892">
    <property type="component" value="Unassembled WGS sequence"/>
</dbReference>
<accession>A0A3S3R2T6</accession>
<evidence type="ECO:0000313" key="2">
    <source>
        <dbReference type="EMBL" id="RWX48785.1"/>
    </source>
</evidence>
<keyword evidence="7" id="KW-1185">Reference proteome</keyword>
<dbReference type="CDD" id="cd00588">
    <property type="entry name" value="CheW_like"/>
    <property type="match status" value="1"/>
</dbReference>
<dbReference type="InterPro" id="IPR039315">
    <property type="entry name" value="CheW"/>
</dbReference>
<dbReference type="PROSITE" id="PS50851">
    <property type="entry name" value="CHEW"/>
    <property type="match status" value="1"/>
</dbReference>
<dbReference type="Gene3D" id="2.30.30.40">
    <property type="entry name" value="SH3 Domains"/>
    <property type="match status" value="1"/>
</dbReference>
<evidence type="ECO:0000313" key="3">
    <source>
        <dbReference type="EMBL" id="RWX48945.1"/>
    </source>
</evidence>
<feature type="domain" description="CheW-like" evidence="1">
    <location>
        <begin position="48"/>
        <end position="194"/>
    </location>
</feature>
<dbReference type="SMART" id="SM00260">
    <property type="entry name" value="CheW"/>
    <property type="match status" value="1"/>
</dbReference>
<dbReference type="SUPFAM" id="SSF50341">
    <property type="entry name" value="CheW-like"/>
    <property type="match status" value="1"/>
</dbReference>
<name>A0A3S3R2T6_9BACT</name>
<proteinExistence type="predicted"/>
<gene>
    <name evidence="3" type="ORF">VT99_10412</name>
    <name evidence="2" type="ORF">VU00_13171</name>
    <name evidence="4" type="ORF">VU01_100118</name>
</gene>
<evidence type="ECO:0000313" key="4">
    <source>
        <dbReference type="EMBL" id="RWX52553.1"/>
    </source>
</evidence>
<comment type="caution">
    <text evidence="2">The sequence shown here is derived from an EMBL/GenBank/DDBJ whole genome shotgun (WGS) entry which is preliminary data.</text>
</comment>
<dbReference type="GO" id="GO:0005829">
    <property type="term" value="C:cytosol"/>
    <property type="evidence" value="ECO:0007669"/>
    <property type="project" value="TreeGrafter"/>
</dbReference>
<sequence length="194" mass="21592">MGNDMSGGVDSSSDLSELLRNIDQEITEAVLEYGDGLKSTSDDKQQEIGRHICFDLGDRRLALPLSLVAEVGELENVRPLPFLPEWVQGVTNIRGEIVSVVDIALYFNISKRSNRRKKRAVIIIRSGEVKTAVVVDHITATRMLYRKESAEREEKTEQTVLSGFLSGSAVYHSGEQEEAVQIFDGEQLLSSIRI</sequence>
<dbReference type="EMBL" id="MTKS01000001">
    <property type="protein sequence ID" value="RWX52553.1"/>
    <property type="molecule type" value="Genomic_DNA"/>
</dbReference>
<dbReference type="InterPro" id="IPR036061">
    <property type="entry name" value="CheW-like_dom_sf"/>
</dbReference>
<protein>
    <submittedName>
        <fullName evidence="2">CheW-like domain-containing protein</fullName>
    </submittedName>
</protein>
<dbReference type="Proteomes" id="UP000287615">
    <property type="component" value="Unassembled WGS sequence"/>
</dbReference>
<dbReference type="Proteomes" id="UP000286862">
    <property type="component" value="Unassembled WGS sequence"/>
</dbReference>
<evidence type="ECO:0000313" key="7">
    <source>
        <dbReference type="Proteomes" id="UP000288892"/>
    </source>
</evidence>
<dbReference type="PANTHER" id="PTHR22617:SF43">
    <property type="entry name" value="PROTEIN PILI"/>
    <property type="match status" value="1"/>
</dbReference>
<reference evidence="5 6" key="1">
    <citation type="submission" date="2017-01" db="EMBL/GenBank/DDBJ databases">
        <title>The cable genome- insights into the physiology and evolution of filamentous bacteria capable of sulfide oxidation via long distance electron transfer.</title>
        <authorList>
            <person name="Schreiber L."/>
            <person name="Bjerg J.T."/>
            <person name="Boggild A."/>
            <person name="Van De Vossenberg J."/>
            <person name="Meysman F."/>
            <person name="Nielsen L.P."/>
            <person name="Schramm A."/>
            <person name="Kjeldsen K.U."/>
        </authorList>
    </citation>
    <scope>NUCLEOTIDE SEQUENCE [LARGE SCALE GENOMIC DNA]</scope>
    <source>
        <strain evidence="3">A2</strain>
        <strain evidence="2">A3</strain>
        <strain evidence="4">A5</strain>
    </source>
</reference>
<dbReference type="GO" id="GO:0007165">
    <property type="term" value="P:signal transduction"/>
    <property type="evidence" value="ECO:0007669"/>
    <property type="project" value="InterPro"/>
</dbReference>
<dbReference type="EMBL" id="MTKR01000317">
    <property type="protein sequence ID" value="RWX48785.1"/>
    <property type="molecule type" value="Genomic_DNA"/>
</dbReference>
<dbReference type="InterPro" id="IPR002545">
    <property type="entry name" value="CheW-lke_dom"/>
</dbReference>
<dbReference type="Gene3D" id="2.40.50.180">
    <property type="entry name" value="CheA-289, Domain 4"/>
    <property type="match status" value="1"/>
</dbReference>